<evidence type="ECO:0000313" key="2">
    <source>
        <dbReference type="Proteomes" id="UP001193389"/>
    </source>
</evidence>
<dbReference type="KEGG" id="anf:AQPE_2143"/>
<dbReference type="AlphaFoldDB" id="A0A5K7S9K1"/>
<dbReference type="RefSeq" id="WP_318350933.1">
    <property type="nucleotide sequence ID" value="NZ_AP018694.1"/>
</dbReference>
<evidence type="ECO:0008006" key="3">
    <source>
        <dbReference type="Google" id="ProtNLM"/>
    </source>
</evidence>
<sequence>MSNIILTTPDELRAIVSEAISGAFPKPVSNPSQIDTITLNDTLELLKEHGYPTSKAKLYKLTSTGNIPCKTYGNKLVFSRKEILLWADNQTKPKHDSGRITMTLARSARRKRLKL</sequence>
<accession>A0A5K7S9K1</accession>
<gene>
    <name evidence="1" type="ORF">AQPE_2143</name>
</gene>
<reference evidence="1" key="1">
    <citation type="journal article" date="2020" name="Int. J. Syst. Evol. Microbiol.">
        <title>Aquipluma nitroreducens gen. nov. sp. nov., a novel facultatively anaerobic bacterium isolated from a freshwater lake.</title>
        <authorList>
            <person name="Watanabe M."/>
            <person name="Kojima H."/>
            <person name="Fukui M."/>
        </authorList>
    </citation>
    <scope>NUCLEOTIDE SEQUENCE</scope>
    <source>
        <strain evidence="1">MeG22</strain>
    </source>
</reference>
<evidence type="ECO:0000313" key="1">
    <source>
        <dbReference type="EMBL" id="BBE17984.1"/>
    </source>
</evidence>
<keyword evidence="2" id="KW-1185">Reference proteome</keyword>
<dbReference type="Proteomes" id="UP001193389">
    <property type="component" value="Chromosome"/>
</dbReference>
<proteinExistence type="predicted"/>
<dbReference type="EMBL" id="AP018694">
    <property type="protein sequence ID" value="BBE17984.1"/>
    <property type="molecule type" value="Genomic_DNA"/>
</dbReference>
<name>A0A5K7S9K1_9BACT</name>
<organism evidence="1 2">
    <name type="scientific">Aquipluma nitroreducens</name>
    <dbReference type="NCBI Taxonomy" id="2010828"/>
    <lineage>
        <taxon>Bacteria</taxon>
        <taxon>Pseudomonadati</taxon>
        <taxon>Bacteroidota</taxon>
        <taxon>Bacteroidia</taxon>
        <taxon>Marinilabiliales</taxon>
        <taxon>Prolixibacteraceae</taxon>
        <taxon>Aquipluma</taxon>
    </lineage>
</organism>
<protein>
    <recommendedName>
        <fullName evidence="3">Helix-turn-helix domain-containing protein</fullName>
    </recommendedName>
</protein>